<reference evidence="2 3" key="1">
    <citation type="submission" date="2020-08" db="EMBL/GenBank/DDBJ databases">
        <title>Plant Genome Project.</title>
        <authorList>
            <person name="Zhang R.-G."/>
        </authorList>
    </citation>
    <scope>NUCLEOTIDE SEQUENCE [LARGE SCALE GENOMIC DNA]</scope>
    <source>
        <tissue evidence="2">Rhizome</tissue>
    </source>
</reference>
<accession>A0A8J5EQH4</accession>
<protein>
    <submittedName>
        <fullName evidence="2">Uncharacterized protein</fullName>
    </submittedName>
</protein>
<dbReference type="AlphaFoldDB" id="A0A8J5EQH4"/>
<evidence type="ECO:0000256" key="1">
    <source>
        <dbReference type="SAM" id="MobiDB-lite"/>
    </source>
</evidence>
<feature type="region of interest" description="Disordered" evidence="1">
    <location>
        <begin position="32"/>
        <end position="54"/>
    </location>
</feature>
<sequence>MAGGISAADGRNCSGSFPLVGNGRRKVLAAIGVEEERENRKQDSQSDNIYGSPISVSCITEDPKDLRNRLKAIEAAMLGPDSDMTEIFEDTYLGHLLLEPEKWKQAMGIPRGDLKQLLIACARAVAENDLIAVE</sequence>
<evidence type="ECO:0000313" key="2">
    <source>
        <dbReference type="EMBL" id="KAG6470358.1"/>
    </source>
</evidence>
<comment type="caution">
    <text evidence="2">The sequence shown here is derived from an EMBL/GenBank/DDBJ whole genome shotgun (WGS) entry which is preliminary data.</text>
</comment>
<keyword evidence="3" id="KW-1185">Reference proteome</keyword>
<dbReference type="Proteomes" id="UP000734854">
    <property type="component" value="Unassembled WGS sequence"/>
</dbReference>
<evidence type="ECO:0000313" key="3">
    <source>
        <dbReference type="Proteomes" id="UP000734854"/>
    </source>
</evidence>
<organism evidence="2 3">
    <name type="scientific">Zingiber officinale</name>
    <name type="common">Ginger</name>
    <name type="synonym">Amomum zingiber</name>
    <dbReference type="NCBI Taxonomy" id="94328"/>
    <lineage>
        <taxon>Eukaryota</taxon>
        <taxon>Viridiplantae</taxon>
        <taxon>Streptophyta</taxon>
        <taxon>Embryophyta</taxon>
        <taxon>Tracheophyta</taxon>
        <taxon>Spermatophyta</taxon>
        <taxon>Magnoliopsida</taxon>
        <taxon>Liliopsida</taxon>
        <taxon>Zingiberales</taxon>
        <taxon>Zingiberaceae</taxon>
        <taxon>Zingiber</taxon>
    </lineage>
</organism>
<feature type="compositionally biased region" description="Polar residues" evidence="1">
    <location>
        <begin position="45"/>
        <end position="54"/>
    </location>
</feature>
<name>A0A8J5EQH4_ZINOF</name>
<proteinExistence type="predicted"/>
<gene>
    <name evidence="2" type="ORF">ZIOFF_071426</name>
</gene>
<dbReference type="EMBL" id="JACMSC010000021">
    <property type="protein sequence ID" value="KAG6470358.1"/>
    <property type="molecule type" value="Genomic_DNA"/>
</dbReference>